<feature type="region of interest" description="Disordered" evidence="1">
    <location>
        <begin position="58"/>
        <end position="84"/>
    </location>
</feature>
<feature type="domain" description="Zinc-ribbon" evidence="3">
    <location>
        <begin position="6"/>
        <end position="25"/>
    </location>
</feature>
<feature type="transmembrane region" description="Helical" evidence="2">
    <location>
        <begin position="120"/>
        <end position="139"/>
    </location>
</feature>
<proteinExistence type="predicted"/>
<feature type="transmembrane region" description="Helical" evidence="2">
    <location>
        <begin position="93"/>
        <end position="114"/>
    </location>
</feature>
<feature type="compositionally biased region" description="Polar residues" evidence="1">
    <location>
        <begin position="66"/>
        <end position="78"/>
    </location>
</feature>
<keyword evidence="2" id="KW-0812">Transmembrane</keyword>
<gene>
    <name evidence="4" type="ORF">K8V70_04345</name>
</gene>
<reference evidence="4" key="1">
    <citation type="journal article" date="2021" name="PeerJ">
        <title>Extensive microbial diversity within the chicken gut microbiome revealed by metagenomics and culture.</title>
        <authorList>
            <person name="Gilroy R."/>
            <person name="Ravi A."/>
            <person name="Getino M."/>
            <person name="Pursley I."/>
            <person name="Horton D.L."/>
            <person name="Alikhan N.F."/>
            <person name="Baker D."/>
            <person name="Gharbi K."/>
            <person name="Hall N."/>
            <person name="Watson M."/>
            <person name="Adriaenssens E.M."/>
            <person name="Foster-Nyarko E."/>
            <person name="Jarju S."/>
            <person name="Secka A."/>
            <person name="Antonio M."/>
            <person name="Oren A."/>
            <person name="Chaudhuri R.R."/>
            <person name="La Ragione R."/>
            <person name="Hildebrand F."/>
            <person name="Pallen M.J."/>
        </authorList>
    </citation>
    <scope>NUCLEOTIDE SEQUENCE</scope>
    <source>
        <strain evidence="4">ChiHjej13B12-9602</strain>
    </source>
</reference>
<evidence type="ECO:0000259" key="3">
    <source>
        <dbReference type="Pfam" id="PF13240"/>
    </source>
</evidence>
<dbReference type="Pfam" id="PF13240">
    <property type="entry name" value="Zn_Ribbon_1"/>
    <property type="match status" value="1"/>
</dbReference>
<organism evidence="4 5">
    <name type="scientific">Enorma phocaeensis</name>
    <dbReference type="NCBI Taxonomy" id="1871019"/>
    <lineage>
        <taxon>Bacteria</taxon>
        <taxon>Bacillati</taxon>
        <taxon>Actinomycetota</taxon>
        <taxon>Coriobacteriia</taxon>
        <taxon>Coriobacteriales</taxon>
        <taxon>Coriobacteriaceae</taxon>
        <taxon>Enorma</taxon>
    </lineage>
</organism>
<evidence type="ECO:0000256" key="1">
    <source>
        <dbReference type="SAM" id="MobiDB-lite"/>
    </source>
</evidence>
<evidence type="ECO:0000313" key="5">
    <source>
        <dbReference type="Proteomes" id="UP000753256"/>
    </source>
</evidence>
<name>A0A921IVQ4_9ACTN</name>
<comment type="caution">
    <text evidence="4">The sequence shown here is derived from an EMBL/GenBank/DDBJ whole genome shotgun (WGS) entry which is preliminary data.</text>
</comment>
<dbReference type="Proteomes" id="UP000753256">
    <property type="component" value="Unassembled WGS sequence"/>
</dbReference>
<evidence type="ECO:0000256" key="2">
    <source>
        <dbReference type="SAM" id="Phobius"/>
    </source>
</evidence>
<dbReference type="RefSeq" id="WP_273189622.1">
    <property type="nucleotide sequence ID" value="NZ_DYUZ01000017.1"/>
</dbReference>
<dbReference type="AlphaFoldDB" id="A0A921IVQ4"/>
<accession>A0A921IVQ4</accession>
<feature type="transmembrane region" description="Helical" evidence="2">
    <location>
        <begin position="203"/>
        <end position="236"/>
    </location>
</feature>
<evidence type="ECO:0000313" key="4">
    <source>
        <dbReference type="EMBL" id="HJG37079.1"/>
    </source>
</evidence>
<dbReference type="InterPro" id="IPR026870">
    <property type="entry name" value="Zinc_ribbon_dom"/>
</dbReference>
<protein>
    <submittedName>
        <fullName evidence="4">Zinc ribbon domain-containing protein</fullName>
    </submittedName>
</protein>
<dbReference type="EMBL" id="DYUZ01000017">
    <property type="protein sequence ID" value="HJG37079.1"/>
    <property type="molecule type" value="Genomic_DNA"/>
</dbReference>
<feature type="transmembrane region" description="Helical" evidence="2">
    <location>
        <begin position="160"/>
        <end position="183"/>
    </location>
</feature>
<sequence>MKCPNPACGKEIIDSATFCPYCGMQVRVQQQAEAQPIPQAAANADRTASYVAAASQQPATRVMDASNATPSGSSQKRPSQVPRKSAWKQSKTLFWGNIKGFATASLVSAVLLFLVPVVTVPYFGGISMVDGLLALFRIASIPGVSSFISSYSNLSSLYTAAGVLGLVGIIMVACSIRGCQLAWSGITKGADLGVRVNGIPALLFFLIGMAAGASSLFLLLSLVHVAIWALMMAAYFEEGLHGFKENM</sequence>
<keyword evidence="2" id="KW-0472">Membrane</keyword>
<reference evidence="4" key="2">
    <citation type="submission" date="2021-09" db="EMBL/GenBank/DDBJ databases">
        <authorList>
            <person name="Gilroy R."/>
        </authorList>
    </citation>
    <scope>NUCLEOTIDE SEQUENCE</scope>
    <source>
        <strain evidence="4">ChiHjej13B12-9602</strain>
    </source>
</reference>
<keyword evidence="2" id="KW-1133">Transmembrane helix</keyword>